<feature type="compositionally biased region" description="Low complexity" evidence="1">
    <location>
        <begin position="65"/>
        <end position="93"/>
    </location>
</feature>
<evidence type="ECO:0000313" key="2">
    <source>
        <dbReference type="EMBL" id="OQO02312.1"/>
    </source>
</evidence>
<evidence type="ECO:0000313" key="3">
    <source>
        <dbReference type="Proteomes" id="UP000192596"/>
    </source>
</evidence>
<dbReference type="InParanoid" id="A0A1V8STV1"/>
<dbReference type="OrthoDB" id="3944128at2759"/>
<sequence length="348" mass="32003">MQGTPNGAGATPATSPNAGQPGTTAAAGTSPAGGVASPAPGTGTGQQGTTAVGGGSVGQSPSTDAGQPGSPSSAAGSASSPANAPTTAPQPTGVNPASQGEPKGTTTSAVAFTYIPPRTTSPAAVTFGTIVATQNSASNSVIGSTTLVPGGAAATFGDTSVFLVSGRSAAVVNGKTSAIVEPSSTPAVDIGGATLVAGDAAATFGVSTVALASGGTGLIVNGKTSPLAAATARRFCGGYILPGGQTVSAGGLAVGSGTIYAVGTSGGLIVNEQTATPLPGGAKSGDSVASAIMSMFGMSGASQSTAATSPGASSTAPVPYTGGVGSVHGKVVGSSPGVAVLLLAIACL</sequence>
<evidence type="ECO:0000256" key="1">
    <source>
        <dbReference type="SAM" id="MobiDB-lite"/>
    </source>
</evidence>
<reference evidence="3" key="1">
    <citation type="submission" date="2017-03" db="EMBL/GenBank/DDBJ databases">
        <title>Genomes of endolithic fungi from Antarctica.</title>
        <authorList>
            <person name="Coleine C."/>
            <person name="Masonjones S."/>
            <person name="Stajich J.E."/>
        </authorList>
    </citation>
    <scope>NUCLEOTIDE SEQUENCE [LARGE SCALE GENOMIC DNA]</scope>
    <source>
        <strain evidence="3">CCFEE 5527</strain>
    </source>
</reference>
<feature type="compositionally biased region" description="Gly residues" evidence="1">
    <location>
        <begin position="42"/>
        <end position="57"/>
    </location>
</feature>
<gene>
    <name evidence="2" type="ORF">B0A48_11866</name>
</gene>
<comment type="caution">
    <text evidence="2">The sequence shown here is derived from an EMBL/GenBank/DDBJ whole genome shotgun (WGS) entry which is preliminary data.</text>
</comment>
<feature type="compositionally biased region" description="Low complexity" evidence="1">
    <location>
        <begin position="16"/>
        <end position="41"/>
    </location>
</feature>
<organism evidence="2 3">
    <name type="scientific">Cryoendolithus antarcticus</name>
    <dbReference type="NCBI Taxonomy" id="1507870"/>
    <lineage>
        <taxon>Eukaryota</taxon>
        <taxon>Fungi</taxon>
        <taxon>Dikarya</taxon>
        <taxon>Ascomycota</taxon>
        <taxon>Pezizomycotina</taxon>
        <taxon>Dothideomycetes</taxon>
        <taxon>Dothideomycetidae</taxon>
        <taxon>Cladosporiales</taxon>
        <taxon>Cladosporiaceae</taxon>
        <taxon>Cryoendolithus</taxon>
    </lineage>
</organism>
<protein>
    <submittedName>
        <fullName evidence="2">Uncharacterized protein</fullName>
    </submittedName>
</protein>
<accession>A0A1V8STV1</accession>
<proteinExistence type="predicted"/>
<dbReference type="AlphaFoldDB" id="A0A1V8STV1"/>
<name>A0A1V8STV1_9PEZI</name>
<keyword evidence="3" id="KW-1185">Reference proteome</keyword>
<dbReference type="Proteomes" id="UP000192596">
    <property type="component" value="Unassembled WGS sequence"/>
</dbReference>
<dbReference type="EMBL" id="NAJO01000028">
    <property type="protein sequence ID" value="OQO02312.1"/>
    <property type="molecule type" value="Genomic_DNA"/>
</dbReference>
<feature type="region of interest" description="Disordered" evidence="1">
    <location>
        <begin position="1"/>
        <end position="105"/>
    </location>
</feature>